<keyword evidence="1" id="KW-1133">Transmembrane helix</keyword>
<sequence>MILLDEISIVELFLKNHFLRLRERSDIIFENRWMRSDLLHDMLLLENQLSKSVTKGLSNFVDSSFLNGITLYDLAFEFFKDVGNTEKLPLTEHCYHARHFVEFLLFLHSPAHPRERPSVPATKFENTRSYFFDIVFTEKGELTLPSLTVNDSIETFFRNLIAFEQCEYYSNDITSYVIFMDNLINTLEDVVFLLNHGIIKNELGESEVVVQLFNKLYKEVVTKTDNFYFAKLWEDVNVYNRDPFHDLKSKCFRWRSKCCGWIMMLRRDYFGNPWSFISILAASALLILTVIQTVCSILQVK</sequence>
<organism evidence="2 3">
    <name type="scientific">Handroanthus impetiginosus</name>
    <dbReference type="NCBI Taxonomy" id="429701"/>
    <lineage>
        <taxon>Eukaryota</taxon>
        <taxon>Viridiplantae</taxon>
        <taxon>Streptophyta</taxon>
        <taxon>Embryophyta</taxon>
        <taxon>Tracheophyta</taxon>
        <taxon>Spermatophyta</taxon>
        <taxon>Magnoliopsida</taxon>
        <taxon>eudicotyledons</taxon>
        <taxon>Gunneridae</taxon>
        <taxon>Pentapetalae</taxon>
        <taxon>asterids</taxon>
        <taxon>lamiids</taxon>
        <taxon>Lamiales</taxon>
        <taxon>Bignoniaceae</taxon>
        <taxon>Crescentiina</taxon>
        <taxon>Tabebuia alliance</taxon>
        <taxon>Handroanthus</taxon>
    </lineage>
</organism>
<protein>
    <recommendedName>
        <fullName evidence="4">DUF247 domain-containing protein</fullName>
    </recommendedName>
</protein>
<dbReference type="Pfam" id="PF03140">
    <property type="entry name" value="DUF247"/>
    <property type="match status" value="1"/>
</dbReference>
<proteinExistence type="predicted"/>
<evidence type="ECO:0008006" key="4">
    <source>
        <dbReference type="Google" id="ProtNLM"/>
    </source>
</evidence>
<reference evidence="3" key="1">
    <citation type="journal article" date="2018" name="Gigascience">
        <title>Genome assembly of the Pink Ipe (Handroanthus impetiginosus, Bignoniaceae), a highly valued, ecologically keystone Neotropical timber forest tree.</title>
        <authorList>
            <person name="Silva-Junior O.B."/>
            <person name="Grattapaglia D."/>
            <person name="Novaes E."/>
            <person name="Collevatti R.G."/>
        </authorList>
    </citation>
    <scope>NUCLEOTIDE SEQUENCE [LARGE SCALE GENOMIC DNA]</scope>
    <source>
        <strain evidence="3">cv. UFG-1</strain>
    </source>
</reference>
<evidence type="ECO:0000313" key="3">
    <source>
        <dbReference type="Proteomes" id="UP000231279"/>
    </source>
</evidence>
<dbReference type="PANTHER" id="PTHR31170:SF25">
    <property type="entry name" value="BNAA09G04570D PROTEIN"/>
    <property type="match status" value="1"/>
</dbReference>
<comment type="caution">
    <text evidence="2">The sequence shown here is derived from an EMBL/GenBank/DDBJ whole genome shotgun (WGS) entry which is preliminary data.</text>
</comment>
<dbReference type="PANTHER" id="PTHR31170">
    <property type="entry name" value="BNAC04G53230D PROTEIN"/>
    <property type="match status" value="1"/>
</dbReference>
<dbReference type="AlphaFoldDB" id="A0A2G9GSC3"/>
<keyword evidence="1" id="KW-0812">Transmembrane</keyword>
<dbReference type="Proteomes" id="UP000231279">
    <property type="component" value="Unassembled WGS sequence"/>
</dbReference>
<dbReference type="InterPro" id="IPR004158">
    <property type="entry name" value="DUF247_pln"/>
</dbReference>
<feature type="transmembrane region" description="Helical" evidence="1">
    <location>
        <begin position="274"/>
        <end position="298"/>
    </location>
</feature>
<keyword evidence="3" id="KW-1185">Reference proteome</keyword>
<accession>A0A2G9GSC3</accession>
<dbReference type="OrthoDB" id="1639532at2759"/>
<dbReference type="STRING" id="429701.A0A2G9GSC3"/>
<name>A0A2G9GSC3_9LAMI</name>
<dbReference type="EMBL" id="NKXS01003904">
    <property type="protein sequence ID" value="PIN08115.1"/>
    <property type="molecule type" value="Genomic_DNA"/>
</dbReference>
<keyword evidence="1" id="KW-0472">Membrane</keyword>
<gene>
    <name evidence="2" type="ORF">CDL12_19308</name>
</gene>
<evidence type="ECO:0000313" key="2">
    <source>
        <dbReference type="EMBL" id="PIN08115.1"/>
    </source>
</evidence>
<evidence type="ECO:0000256" key="1">
    <source>
        <dbReference type="SAM" id="Phobius"/>
    </source>
</evidence>